<dbReference type="InterPro" id="IPR012337">
    <property type="entry name" value="RNaseH-like_sf"/>
</dbReference>
<evidence type="ECO:0000256" key="4">
    <source>
        <dbReference type="PROSITE-ProRule" id="PRU00782"/>
    </source>
</evidence>
<keyword evidence="2" id="KW-0067">ATP-binding</keyword>
<evidence type="ECO:0000313" key="9">
    <source>
        <dbReference type="Proteomes" id="UP000596742"/>
    </source>
</evidence>
<keyword evidence="1" id="KW-0547">Nucleotide-binding</keyword>
<proteinExistence type="inferred from homology"/>
<dbReference type="Pfam" id="PF00063">
    <property type="entry name" value="Myosin_head"/>
    <property type="match status" value="1"/>
</dbReference>
<organism evidence="8 9">
    <name type="scientific">Mytilus galloprovincialis</name>
    <name type="common">Mediterranean mussel</name>
    <dbReference type="NCBI Taxonomy" id="29158"/>
    <lineage>
        <taxon>Eukaryota</taxon>
        <taxon>Metazoa</taxon>
        <taxon>Spiralia</taxon>
        <taxon>Lophotrochozoa</taxon>
        <taxon>Mollusca</taxon>
        <taxon>Bivalvia</taxon>
        <taxon>Autobranchia</taxon>
        <taxon>Pteriomorphia</taxon>
        <taxon>Mytilida</taxon>
        <taxon>Mytiloidea</taxon>
        <taxon>Mytilidae</taxon>
        <taxon>Mytilinae</taxon>
        <taxon>Mytilus</taxon>
    </lineage>
</organism>
<dbReference type="PROSITE" id="PS51456">
    <property type="entry name" value="MYOSIN_MOTOR"/>
    <property type="match status" value="1"/>
</dbReference>
<dbReference type="GO" id="GO:0016020">
    <property type="term" value="C:membrane"/>
    <property type="evidence" value="ECO:0007669"/>
    <property type="project" value="TreeGrafter"/>
</dbReference>
<reference evidence="8" key="1">
    <citation type="submission" date="2018-11" db="EMBL/GenBank/DDBJ databases">
        <authorList>
            <person name="Alioto T."/>
            <person name="Alioto T."/>
        </authorList>
    </citation>
    <scope>NUCLEOTIDE SEQUENCE</scope>
</reference>
<feature type="region of interest" description="Disordered" evidence="6">
    <location>
        <begin position="1206"/>
        <end position="1228"/>
    </location>
</feature>
<evidence type="ECO:0000256" key="5">
    <source>
        <dbReference type="SAM" id="Coils"/>
    </source>
</evidence>
<keyword evidence="5" id="KW-0175">Coiled coil</keyword>
<dbReference type="PROSITE" id="PS50096">
    <property type="entry name" value="IQ"/>
    <property type="match status" value="5"/>
</dbReference>
<dbReference type="GO" id="GO:0000146">
    <property type="term" value="F:microfilament motor activity"/>
    <property type="evidence" value="ECO:0007669"/>
    <property type="project" value="TreeGrafter"/>
</dbReference>
<accession>A0A8B6GVY3</accession>
<feature type="compositionally biased region" description="Polar residues" evidence="6">
    <location>
        <begin position="1130"/>
        <end position="1145"/>
    </location>
</feature>
<dbReference type="InterPro" id="IPR001609">
    <property type="entry name" value="Myosin_head_motor_dom-like"/>
</dbReference>
<dbReference type="SMART" id="SM00242">
    <property type="entry name" value="MYSc"/>
    <property type="match status" value="1"/>
</dbReference>
<dbReference type="SUPFAM" id="SSF53098">
    <property type="entry name" value="Ribonuclease H-like"/>
    <property type="match status" value="1"/>
</dbReference>
<dbReference type="Gene3D" id="3.30.420.10">
    <property type="entry name" value="Ribonuclease H-like superfamily/Ribonuclease H"/>
    <property type="match status" value="1"/>
</dbReference>
<protein>
    <submittedName>
        <fullName evidence="8">Myosin V</fullName>
    </submittedName>
</protein>
<dbReference type="GO" id="GO:0051015">
    <property type="term" value="F:actin filament binding"/>
    <property type="evidence" value="ECO:0007669"/>
    <property type="project" value="TreeGrafter"/>
</dbReference>
<keyword evidence="3 4" id="KW-0009">Actin-binding</keyword>
<dbReference type="Pfam" id="PF20700">
    <property type="entry name" value="Mutator"/>
    <property type="match status" value="1"/>
</dbReference>
<dbReference type="SMART" id="SM00015">
    <property type="entry name" value="IQ"/>
    <property type="match status" value="6"/>
</dbReference>
<dbReference type="GO" id="GO:0005737">
    <property type="term" value="C:cytoplasm"/>
    <property type="evidence" value="ECO:0007669"/>
    <property type="project" value="TreeGrafter"/>
</dbReference>
<evidence type="ECO:0000256" key="3">
    <source>
        <dbReference type="ARBA" id="ARBA00023203"/>
    </source>
</evidence>
<evidence type="ECO:0000259" key="7">
    <source>
        <dbReference type="PROSITE" id="PS51456"/>
    </source>
</evidence>
<feature type="coiled-coil region" evidence="5">
    <location>
        <begin position="923"/>
        <end position="1115"/>
    </location>
</feature>
<dbReference type="EMBL" id="UYJE01009057">
    <property type="protein sequence ID" value="VDI69649.1"/>
    <property type="molecule type" value="Genomic_DNA"/>
</dbReference>
<comment type="caution">
    <text evidence="4">Lacks conserved residue(s) required for the propagation of feature annotation.</text>
</comment>
<evidence type="ECO:0000256" key="6">
    <source>
        <dbReference type="SAM" id="MobiDB-lite"/>
    </source>
</evidence>
<dbReference type="Gene3D" id="1.20.5.190">
    <property type="match status" value="3"/>
</dbReference>
<dbReference type="Pfam" id="PF25966">
    <property type="entry name" value="Myo5a"/>
    <property type="match status" value="2"/>
</dbReference>
<dbReference type="Pfam" id="PF00612">
    <property type="entry name" value="IQ"/>
    <property type="match status" value="5"/>
</dbReference>
<dbReference type="OrthoDB" id="6108017at2759"/>
<evidence type="ECO:0000256" key="1">
    <source>
        <dbReference type="ARBA" id="ARBA00022741"/>
    </source>
</evidence>
<dbReference type="Proteomes" id="UP000596742">
    <property type="component" value="Unassembled WGS sequence"/>
</dbReference>
<comment type="similarity">
    <text evidence="4">Belongs to the TRAFAC class myosin-kinesin ATPase superfamily. Myosin family.</text>
</comment>
<keyword evidence="9" id="KW-1185">Reference proteome</keyword>
<dbReference type="PANTHER" id="PTHR13140">
    <property type="entry name" value="MYOSIN"/>
    <property type="match status" value="1"/>
</dbReference>
<dbReference type="Gene3D" id="6.20.240.20">
    <property type="match status" value="1"/>
</dbReference>
<dbReference type="InterPro" id="IPR027417">
    <property type="entry name" value="P-loop_NTPase"/>
</dbReference>
<name>A0A8B6GVY3_MYTGA</name>
<dbReference type="InterPro" id="IPR036397">
    <property type="entry name" value="RNaseH_sf"/>
</dbReference>
<evidence type="ECO:0000313" key="8">
    <source>
        <dbReference type="EMBL" id="VDI69649.1"/>
    </source>
</evidence>
<dbReference type="GO" id="GO:0005524">
    <property type="term" value="F:ATP binding"/>
    <property type="evidence" value="ECO:0007669"/>
    <property type="project" value="UniProtKB-KW"/>
</dbReference>
<feature type="domain" description="Myosin motor" evidence="7">
    <location>
        <begin position="680"/>
        <end position="788"/>
    </location>
</feature>
<dbReference type="GO" id="GO:0016459">
    <property type="term" value="C:myosin complex"/>
    <property type="evidence" value="ECO:0007669"/>
    <property type="project" value="UniProtKB-KW"/>
</dbReference>
<dbReference type="InterPro" id="IPR049012">
    <property type="entry name" value="Mutator_transp_dom"/>
</dbReference>
<keyword evidence="4" id="KW-0518">Myosin</keyword>
<evidence type="ECO:0000256" key="2">
    <source>
        <dbReference type="ARBA" id="ARBA00022840"/>
    </source>
</evidence>
<dbReference type="SUPFAM" id="SSF52540">
    <property type="entry name" value="P-loop containing nucleoside triphosphate hydrolases"/>
    <property type="match status" value="2"/>
</dbReference>
<sequence length="1439" mass="164627">MPFLKDGEIRRRAGRSKEILEMNNNKLNTTLTDSEEMVIDTEESTDGISWKDGRRIVELFSLAKALNSCQNVNCTAQLNLLNVEKEKLQGFGSYLTIRCLNCNMLNNILTNKTHYGTKGPAIFDINTKAAIGMIEAGIGPRQLNKFVTALGIPGATAKTLKKREREIQKPLSEIAKTSCVNALQEEIEKTREQLNVETTNGTDIPKLTAKYDMCWQKRGSGRSYSSHSGVGSVIGQNTGKVLNFKVCSDHCRICLKASQLGKEPENHECQKNWNKSPKAMEAHTGAELLKILEDIGGTQVGVLVMDDDSATLSQVKERLGHPVEKWSDINHSRKSVGNSMYNTLQKKHKTLTTTVIKYFQKCFSYAISQNKNQENALKETLISIVPHAFGHHEKCGNWCKADNDNFSFKSLPGGKALSGDDLYNDLYIVFETMSNNSHKLAPGGSTKDVESLNGIFASKAPKRICYSASESLKNRVSATVAQKNIGYHYISELHLEAGLSPNKITKKQSECLSKERKRQLIYNQQPEVKKRKIKTNNEKKTEIAKKEKVEGTTYKSDVAFSLVTEINNIPGIRYRPNIETVTNFDGNFAVFDLETSSLQEDCEILQIACKFNDNEFSCYIQPTKPISKMSSAVTGLTNEGGVLFHHGKPIRAINREAAFQNFVIWLSQYKPVILIGHNAKFDPKRGVEQLRACGVLETIRISAAGYPSRWTYSEFFQRYRVLARSKDIDRANPRKTCQNILISIIQESSPTKHRKNKQPIEDPDKYRFGKTKIFFRAGQVAYLEKLRSDKLRSCGIMIQKHVKGWLERKRYRKITKSITLLQKYGRGLLARRYARHLRETWAAKTIQKRWKGYKARSHYEHVRNAVLILQASIRGFFGRREFEKALHTHRAVVIQRYARGWLARVRYRRVIRGIIKLQGHYRRRKAKKELQKLKIEAKSVDHIKNVNKGLENKIIQLQQQLDVRKQEMNAVKQQEGEMDKMKVELEKLRGSSGQVEKSSNKITELLAEIKALKIELEKEQIEKQDLIAEKEIMRKDKVEIANKLTEENNKLSADLELAKTQLDEQEKELADMVKAKVEAAKKQLLSELDSEREHHQKLVKEHARLQQRLENLHGEMEYLTSPQGHKRTPSDISAISLESYTSSVSPDEKKEEEENEKEDQGYGTEKSKKKKKAPAPPLPVNGETKDIDVGLLLKLQNRVKDLEKEKAEMQKEIDTSEEQEQKPTSSSDVITDSAFNALKKQLVNADDVQLVIKLQKRVKDLELTKSRLRSELDDRDDDDDELTKFQITTPEFAYNNLKMQELENENDKLKREVGKLMKAITDSTDFTQQEVSPSGKELMDQFEAMNDELERRREECLQLRAMMAEKSITTHAIAKESYGGNDNIVNEDNELAMAYRTQKELNRYGDRRKLYLINTIKSSVSLFLQSSLFQRFYFRNLLF</sequence>
<comment type="caution">
    <text evidence="8">The sequence shown here is derived from an EMBL/GenBank/DDBJ whole genome shotgun (WGS) entry which is preliminary data.</text>
</comment>
<dbReference type="InterPro" id="IPR058662">
    <property type="entry name" value="Myo5a/b_dom"/>
</dbReference>
<dbReference type="GO" id="GO:0003676">
    <property type="term" value="F:nucleic acid binding"/>
    <property type="evidence" value="ECO:0007669"/>
    <property type="project" value="InterPro"/>
</dbReference>
<dbReference type="InterPro" id="IPR000048">
    <property type="entry name" value="IQ_motif_EF-hand-BS"/>
</dbReference>
<feature type="region of interest" description="Disordered" evidence="6">
    <location>
        <begin position="1116"/>
        <end position="1184"/>
    </location>
</feature>
<keyword evidence="4" id="KW-0505">Motor protein</keyword>
<dbReference type="GO" id="GO:0007015">
    <property type="term" value="P:actin filament organization"/>
    <property type="evidence" value="ECO:0007669"/>
    <property type="project" value="TreeGrafter"/>
</dbReference>
<feature type="coiled-coil region" evidence="5">
    <location>
        <begin position="1251"/>
        <end position="1366"/>
    </location>
</feature>
<dbReference type="PANTHER" id="PTHR13140:SF706">
    <property type="entry name" value="DILUTE CLASS UNCONVENTIONAL MYOSIN, ISOFORM C"/>
    <property type="match status" value="1"/>
</dbReference>
<gene>
    <name evidence="8" type="ORF">MGAL_10B010776</name>
</gene>
<dbReference type="CDD" id="cd06127">
    <property type="entry name" value="DEDDh"/>
    <property type="match status" value="1"/>
</dbReference>